<dbReference type="GO" id="GO:0071486">
    <property type="term" value="P:cellular response to high light intensity"/>
    <property type="evidence" value="ECO:0007669"/>
    <property type="project" value="InterPro"/>
</dbReference>
<gene>
    <name evidence="1" type="ORF">HXX76_011753</name>
</gene>
<evidence type="ECO:0000313" key="2">
    <source>
        <dbReference type="Proteomes" id="UP000650467"/>
    </source>
</evidence>
<dbReference type="PANTHER" id="PTHR36490:SF1">
    <property type="entry name" value="STRESS ENHANCED PROTEIN 2, CHLOROPLASTIC"/>
    <property type="match status" value="1"/>
</dbReference>
<keyword evidence="2" id="KW-1185">Reference proteome</keyword>
<name>A0A835SN11_CHLIN</name>
<evidence type="ECO:0000313" key="1">
    <source>
        <dbReference type="EMBL" id="KAG2426528.1"/>
    </source>
</evidence>
<accession>A0A835SN11</accession>
<comment type="caution">
    <text evidence="1">The sequence shown here is derived from an EMBL/GenBank/DDBJ whole genome shotgun (WGS) entry which is preliminary data.</text>
</comment>
<organism evidence="1 2">
    <name type="scientific">Chlamydomonas incerta</name>
    <dbReference type="NCBI Taxonomy" id="51695"/>
    <lineage>
        <taxon>Eukaryota</taxon>
        <taxon>Viridiplantae</taxon>
        <taxon>Chlorophyta</taxon>
        <taxon>core chlorophytes</taxon>
        <taxon>Chlorophyceae</taxon>
        <taxon>CS clade</taxon>
        <taxon>Chlamydomonadales</taxon>
        <taxon>Chlamydomonadaceae</taxon>
        <taxon>Chlamydomonas</taxon>
    </lineage>
</organism>
<dbReference type="EMBL" id="JAEHOC010000047">
    <property type="protein sequence ID" value="KAG2426528.1"/>
    <property type="molecule type" value="Genomic_DNA"/>
</dbReference>
<dbReference type="AlphaFoldDB" id="A0A835SN11"/>
<reference evidence="1" key="1">
    <citation type="journal article" date="2020" name="bioRxiv">
        <title>Comparative genomics of Chlamydomonas.</title>
        <authorList>
            <person name="Craig R.J."/>
            <person name="Hasan A.R."/>
            <person name="Ness R.W."/>
            <person name="Keightley P.D."/>
        </authorList>
    </citation>
    <scope>NUCLEOTIDE SEQUENCE</scope>
    <source>
        <strain evidence="1">SAG 7.73</strain>
    </source>
</reference>
<protein>
    <submittedName>
        <fullName evidence="1">Uncharacterized protein</fullName>
    </submittedName>
</protein>
<sequence>MSTAHLCRSSGYRCSTAANASSKTSRKLAVACRATAEPIIAATTPTAPRRNNSMIRSLAAAVELDGKVQRYETFAGRSAMVGVAAATVIEVVTEQGVLGSVTAESAFSYVAATAAAVAVAIGIAFARSRSDNPEDLGGLELLEPVYASLTAVRRSAASVTQAQVDRAVDVLYETVLERRFDSFSIEGLLAASDADEDLL</sequence>
<dbReference type="InterPro" id="IPR044971">
    <property type="entry name" value="SEP2"/>
</dbReference>
<dbReference type="Proteomes" id="UP000650467">
    <property type="component" value="Unassembled WGS sequence"/>
</dbReference>
<proteinExistence type="predicted"/>
<dbReference type="PANTHER" id="PTHR36490">
    <property type="entry name" value="STRESS ENHANCED PROTEIN 2, CHLOROPLASTIC"/>
    <property type="match status" value="1"/>
</dbReference>
<dbReference type="OrthoDB" id="515029at2759"/>